<evidence type="ECO:0000313" key="2">
    <source>
        <dbReference type="Proteomes" id="UP000269721"/>
    </source>
</evidence>
<dbReference type="EMBL" id="KZ997418">
    <property type="protein sequence ID" value="RKO87445.1"/>
    <property type="molecule type" value="Genomic_DNA"/>
</dbReference>
<protein>
    <submittedName>
        <fullName evidence="1">Uncharacterized protein</fullName>
    </submittedName>
</protein>
<accession>A0A4P9W7S8</accession>
<reference evidence="2" key="1">
    <citation type="journal article" date="2018" name="Nat. Microbiol.">
        <title>Leveraging single-cell genomics to expand the fungal tree of life.</title>
        <authorList>
            <person name="Ahrendt S.R."/>
            <person name="Quandt C.A."/>
            <person name="Ciobanu D."/>
            <person name="Clum A."/>
            <person name="Salamov A."/>
            <person name="Andreopoulos B."/>
            <person name="Cheng J.F."/>
            <person name="Woyke T."/>
            <person name="Pelin A."/>
            <person name="Henrissat B."/>
            <person name="Reynolds N.K."/>
            <person name="Benny G.L."/>
            <person name="Smith M.E."/>
            <person name="James T.Y."/>
            <person name="Grigoriev I.V."/>
        </authorList>
    </citation>
    <scope>NUCLEOTIDE SEQUENCE [LARGE SCALE GENOMIC DNA]</scope>
</reference>
<dbReference type="AlphaFoldDB" id="A0A4P9W7S8"/>
<dbReference type="Proteomes" id="UP000269721">
    <property type="component" value="Unassembled WGS sequence"/>
</dbReference>
<keyword evidence="2" id="KW-1185">Reference proteome</keyword>
<organism evidence="1 2">
    <name type="scientific">Blyttiomyces helicus</name>
    <dbReference type="NCBI Taxonomy" id="388810"/>
    <lineage>
        <taxon>Eukaryota</taxon>
        <taxon>Fungi</taxon>
        <taxon>Fungi incertae sedis</taxon>
        <taxon>Chytridiomycota</taxon>
        <taxon>Chytridiomycota incertae sedis</taxon>
        <taxon>Chytridiomycetes</taxon>
        <taxon>Chytridiomycetes incertae sedis</taxon>
        <taxon>Blyttiomyces</taxon>
    </lineage>
</organism>
<sequence length="220" mass="23965">MTYELDKANLNDGGKSEWRGGASIRAHARIRAQTYRLGIATLGSCTSLPSAAARFQGSVTCTAQRCRNSAQPAGRAVPSLRIPTLRKWARIFFYCFKDLEEDRASGWDNATLPSPGVKGGSFSKWGGSDGSVETGSLITTGYLAADAFMPTDFFNQRHAVQLDLTDFAMLHINERKVLWPQTRPVPPGRIGGEHNLNGSGAVPIVLQQVCYVFHADIHVV</sequence>
<evidence type="ECO:0000313" key="1">
    <source>
        <dbReference type="EMBL" id="RKO87445.1"/>
    </source>
</evidence>
<name>A0A4P9W7S8_9FUNG</name>
<proteinExistence type="predicted"/>
<gene>
    <name evidence="1" type="ORF">BDK51DRAFT_28673</name>
</gene>